<proteinExistence type="predicted"/>
<dbReference type="Gene3D" id="3.40.50.1820">
    <property type="entry name" value="alpha/beta hydrolase"/>
    <property type="match status" value="1"/>
</dbReference>
<dbReference type="SUPFAM" id="SSF53474">
    <property type="entry name" value="alpha/beta-Hydrolases"/>
    <property type="match status" value="1"/>
</dbReference>
<name>A0A495A560_9BACI</name>
<protein>
    <submittedName>
        <fullName evidence="2">Alpha/beta hydrolase</fullName>
    </submittedName>
</protein>
<accession>A0A495A560</accession>
<sequence length="286" mass="32782">MKRRKVLFSVDDYQMEYTLVGEGAPILVFHGGHSNCMETFGYEFLVENSFMIITPSRAGYGKISKEIGVNLNVACQYYVELLNHLHVDKAHIIAISAGGPTGICFSANYPDRVKTLTLQSAVTKEWLTPQDTNYKIANVIFRPPVEKYTWAMFSIMSRAFPTFIFKQMIPSFSKLSYPEVKEKMEDTDVIEVCKMNHRQRSGQGFLLDLKQNSELSKEVLQQITCPTHVMHSLHDSSVPIEHAHFAQEYISFSSLTVLDSWGHLIWLGKDSRETNQKVTYFLQEYQ</sequence>
<feature type="domain" description="AB hydrolase-1" evidence="1">
    <location>
        <begin position="25"/>
        <end position="133"/>
    </location>
</feature>
<dbReference type="OrthoDB" id="9773293at2"/>
<dbReference type="GO" id="GO:0016787">
    <property type="term" value="F:hydrolase activity"/>
    <property type="evidence" value="ECO:0007669"/>
    <property type="project" value="UniProtKB-KW"/>
</dbReference>
<dbReference type="Proteomes" id="UP000269301">
    <property type="component" value="Unassembled WGS sequence"/>
</dbReference>
<dbReference type="InterPro" id="IPR000073">
    <property type="entry name" value="AB_hydrolase_1"/>
</dbReference>
<dbReference type="InterPro" id="IPR050471">
    <property type="entry name" value="AB_hydrolase"/>
</dbReference>
<dbReference type="AlphaFoldDB" id="A0A495A560"/>
<dbReference type="PANTHER" id="PTHR43433:SF1">
    <property type="entry name" value="BLL5160 PROTEIN"/>
    <property type="match status" value="1"/>
</dbReference>
<dbReference type="Pfam" id="PF00561">
    <property type="entry name" value="Abhydrolase_1"/>
    <property type="match status" value="1"/>
</dbReference>
<evidence type="ECO:0000313" key="2">
    <source>
        <dbReference type="EMBL" id="RKQ34673.1"/>
    </source>
</evidence>
<evidence type="ECO:0000259" key="1">
    <source>
        <dbReference type="Pfam" id="PF00561"/>
    </source>
</evidence>
<gene>
    <name evidence="2" type="ORF">D8M06_07060</name>
</gene>
<organism evidence="2 3">
    <name type="scientific">Oceanobacillus halophilus</name>
    <dbReference type="NCBI Taxonomy" id="930130"/>
    <lineage>
        <taxon>Bacteria</taxon>
        <taxon>Bacillati</taxon>
        <taxon>Bacillota</taxon>
        <taxon>Bacilli</taxon>
        <taxon>Bacillales</taxon>
        <taxon>Bacillaceae</taxon>
        <taxon>Oceanobacillus</taxon>
    </lineage>
</organism>
<dbReference type="InterPro" id="IPR029058">
    <property type="entry name" value="AB_hydrolase_fold"/>
</dbReference>
<dbReference type="EMBL" id="RBZP01000003">
    <property type="protein sequence ID" value="RKQ34673.1"/>
    <property type="molecule type" value="Genomic_DNA"/>
</dbReference>
<keyword evidence="3" id="KW-1185">Reference proteome</keyword>
<evidence type="ECO:0000313" key="3">
    <source>
        <dbReference type="Proteomes" id="UP000269301"/>
    </source>
</evidence>
<dbReference type="RefSeq" id="WP_121203706.1">
    <property type="nucleotide sequence ID" value="NZ_RBZP01000003.1"/>
</dbReference>
<reference evidence="2 3" key="1">
    <citation type="journal article" date="2016" name="Int. J. Syst. Evol. Microbiol.">
        <title>Oceanobacillus halophilus sp. nov., a novel moderately halophilic bacterium from a hypersaline lake.</title>
        <authorList>
            <person name="Amoozegar M.A."/>
            <person name="Bagheri M."/>
            <person name="Makhdoumi A."/>
            <person name="Nikou M.M."/>
            <person name="Fazeli S.A.S."/>
            <person name="Schumann P."/>
            <person name="Sproer C."/>
            <person name="Sanchez-Porro C."/>
            <person name="Ventosa A."/>
        </authorList>
    </citation>
    <scope>NUCLEOTIDE SEQUENCE [LARGE SCALE GENOMIC DNA]</scope>
    <source>
        <strain evidence="2 3">DSM 23996</strain>
    </source>
</reference>
<comment type="caution">
    <text evidence="2">The sequence shown here is derived from an EMBL/GenBank/DDBJ whole genome shotgun (WGS) entry which is preliminary data.</text>
</comment>
<dbReference type="PANTHER" id="PTHR43433">
    <property type="entry name" value="HYDROLASE, ALPHA/BETA FOLD FAMILY PROTEIN"/>
    <property type="match status" value="1"/>
</dbReference>
<keyword evidence="2" id="KW-0378">Hydrolase</keyword>